<reference evidence="2 3" key="1">
    <citation type="submission" date="2013-10" db="EMBL/GenBank/DDBJ databases">
        <title>Salinisphaera orenii MK-B5 Genome Sequencing.</title>
        <authorList>
            <person name="Lai Q."/>
            <person name="Li C."/>
            <person name="Shao Z."/>
        </authorList>
    </citation>
    <scope>NUCLEOTIDE SEQUENCE [LARGE SCALE GENOMIC DNA]</scope>
    <source>
        <strain evidence="2 3">MK-B5</strain>
    </source>
</reference>
<dbReference type="Proteomes" id="UP000283993">
    <property type="component" value="Unassembled WGS sequence"/>
</dbReference>
<dbReference type="Pfam" id="PF13460">
    <property type="entry name" value="NAD_binding_10"/>
    <property type="match status" value="1"/>
</dbReference>
<accession>A0A423PPT3</accession>
<dbReference type="PANTHER" id="PTHR15020">
    <property type="entry name" value="FLAVIN REDUCTASE-RELATED"/>
    <property type="match status" value="1"/>
</dbReference>
<dbReference type="Gene3D" id="3.40.50.720">
    <property type="entry name" value="NAD(P)-binding Rossmann-like Domain"/>
    <property type="match status" value="1"/>
</dbReference>
<evidence type="ECO:0000259" key="1">
    <source>
        <dbReference type="Pfam" id="PF13460"/>
    </source>
</evidence>
<feature type="domain" description="NAD(P)-binding" evidence="1">
    <location>
        <begin position="7"/>
        <end position="189"/>
    </location>
</feature>
<dbReference type="CDD" id="cd05243">
    <property type="entry name" value="SDR_a5"/>
    <property type="match status" value="1"/>
</dbReference>
<protein>
    <submittedName>
        <fullName evidence="2">NAD dependent epimerase/dehydratase</fullName>
    </submittedName>
</protein>
<dbReference type="InterPro" id="IPR036291">
    <property type="entry name" value="NAD(P)-bd_dom_sf"/>
</dbReference>
<gene>
    <name evidence="2" type="ORF">SAOR_07235</name>
</gene>
<dbReference type="InterPro" id="IPR016040">
    <property type="entry name" value="NAD(P)-bd_dom"/>
</dbReference>
<proteinExistence type="predicted"/>
<dbReference type="SUPFAM" id="SSF51735">
    <property type="entry name" value="NAD(P)-binding Rossmann-fold domains"/>
    <property type="match status" value="1"/>
</dbReference>
<sequence>MHVLIVGSHGQIGQRLVRVMNGTEHTTRAMIRHATQRAEMQSLGATEVVIGDIEGDVSEALDGCDAVVFTAGSGAETPPEKTEDVDRNGAISIMDQAVAAGVRRFVIVSSMNADTPENGPEHMQHYFAAKKAADDHLRSTDLEYTIVRPGRLTDDAGTGRVAIAKTLNRYGEVPRDDVAEVLYTVLSSPNTVGRSFELLAGDTPIEKAVRGV</sequence>
<dbReference type="AlphaFoldDB" id="A0A423PPT3"/>
<evidence type="ECO:0000313" key="2">
    <source>
        <dbReference type="EMBL" id="ROO27636.1"/>
    </source>
</evidence>
<dbReference type="RefSeq" id="WP_123630837.1">
    <property type="nucleotide sequence ID" value="NZ_AYKH01000012.1"/>
</dbReference>
<evidence type="ECO:0000313" key="3">
    <source>
        <dbReference type="Proteomes" id="UP000283993"/>
    </source>
</evidence>
<name>A0A423PPT3_9GAMM</name>
<dbReference type="PANTHER" id="PTHR15020:SF50">
    <property type="entry name" value="UPF0659 PROTEIN YMR090W"/>
    <property type="match status" value="1"/>
</dbReference>
<comment type="caution">
    <text evidence="2">The sequence shown here is derived from an EMBL/GenBank/DDBJ whole genome shotgun (WGS) entry which is preliminary data.</text>
</comment>
<dbReference type="EMBL" id="AYKH01000012">
    <property type="protein sequence ID" value="ROO27636.1"/>
    <property type="molecule type" value="Genomic_DNA"/>
</dbReference>
<organism evidence="2 3">
    <name type="scientific">Salinisphaera orenii MK-B5</name>
    <dbReference type="NCBI Taxonomy" id="856730"/>
    <lineage>
        <taxon>Bacteria</taxon>
        <taxon>Pseudomonadati</taxon>
        <taxon>Pseudomonadota</taxon>
        <taxon>Gammaproteobacteria</taxon>
        <taxon>Salinisphaerales</taxon>
        <taxon>Salinisphaeraceae</taxon>
        <taxon>Salinisphaera</taxon>
    </lineage>
</organism>
<keyword evidence="3" id="KW-1185">Reference proteome</keyword>